<evidence type="ECO:0000313" key="3">
    <source>
        <dbReference type="Proteomes" id="UP000309668"/>
    </source>
</evidence>
<sequence length="98" mass="10908">MYEGQFNAEHIGEPRESDVLRRFRWTDLVAKLAATRDLRDELTRTGEGDFSAFADARRESSDESKRPINHDALSAGKPDAVILGEAANCAVQGDRETE</sequence>
<dbReference type="RefSeq" id="WP_138617538.1">
    <property type="nucleotide sequence ID" value="NZ_VCAO01000003.1"/>
</dbReference>
<feature type="region of interest" description="Disordered" evidence="1">
    <location>
        <begin position="55"/>
        <end position="77"/>
    </location>
</feature>
<dbReference type="AlphaFoldDB" id="A0A5S3P5F0"/>
<organism evidence="2 3">
    <name type="scientific">Qipengyuania marisflavi</name>
    <dbReference type="NCBI Taxonomy" id="2486356"/>
    <lineage>
        <taxon>Bacteria</taxon>
        <taxon>Pseudomonadati</taxon>
        <taxon>Pseudomonadota</taxon>
        <taxon>Alphaproteobacteria</taxon>
        <taxon>Sphingomonadales</taxon>
        <taxon>Erythrobacteraceae</taxon>
        <taxon>Qipengyuania</taxon>
    </lineage>
</organism>
<proteinExistence type="predicted"/>
<accession>A0A5S3P5F0</accession>
<comment type="caution">
    <text evidence="2">The sequence shown here is derived from an EMBL/GenBank/DDBJ whole genome shotgun (WGS) entry which is preliminary data.</text>
</comment>
<evidence type="ECO:0000313" key="2">
    <source>
        <dbReference type="EMBL" id="TMM48146.1"/>
    </source>
</evidence>
<gene>
    <name evidence="2" type="ORF">FEV51_07545</name>
</gene>
<reference evidence="2 3" key="1">
    <citation type="submission" date="2019-05" db="EMBL/GenBank/DDBJ databases">
        <title>Erythrobacter marisflavi sp. nov., isolated from isolated from water of an estuary environment.</title>
        <authorList>
            <person name="Yoon J.-H."/>
        </authorList>
    </citation>
    <scope>NUCLEOTIDE SEQUENCE [LARGE SCALE GENOMIC DNA]</scope>
    <source>
        <strain evidence="2 3">KEM-5</strain>
    </source>
</reference>
<name>A0A5S3P5F0_9SPHN</name>
<dbReference type="EMBL" id="VCAO01000003">
    <property type="protein sequence ID" value="TMM48146.1"/>
    <property type="molecule type" value="Genomic_DNA"/>
</dbReference>
<feature type="compositionally biased region" description="Basic and acidic residues" evidence="1">
    <location>
        <begin position="55"/>
        <end position="69"/>
    </location>
</feature>
<protein>
    <submittedName>
        <fullName evidence="2">Uncharacterized protein</fullName>
    </submittedName>
</protein>
<keyword evidence="3" id="KW-1185">Reference proteome</keyword>
<dbReference type="Proteomes" id="UP000309668">
    <property type="component" value="Unassembled WGS sequence"/>
</dbReference>
<dbReference type="OrthoDB" id="7410872at2"/>
<evidence type="ECO:0000256" key="1">
    <source>
        <dbReference type="SAM" id="MobiDB-lite"/>
    </source>
</evidence>